<gene>
    <name evidence="9" type="ORF">O181_031780</name>
</gene>
<comment type="similarity">
    <text evidence="2">Belongs to the complex I LYR family.</text>
</comment>
<keyword evidence="4" id="KW-0679">Respiratory chain</keyword>
<comment type="subcellular location">
    <subcellularLocation>
        <location evidence="1">Mitochondrion inner membrane</location>
        <topology evidence="1">Peripheral membrane protein</topology>
        <orientation evidence="1">Matrix side</orientation>
    </subcellularLocation>
</comment>
<accession>A0A9Q3CZT5</accession>
<evidence type="ECO:0000256" key="6">
    <source>
        <dbReference type="ARBA" id="ARBA00022982"/>
    </source>
</evidence>
<dbReference type="GO" id="GO:0045271">
    <property type="term" value="C:respiratory chain complex I"/>
    <property type="evidence" value="ECO:0007669"/>
    <property type="project" value="InterPro"/>
</dbReference>
<name>A0A9Q3CZT5_9BASI</name>
<comment type="caution">
    <text evidence="9">The sequence shown here is derived from an EMBL/GenBank/DDBJ whole genome shotgun (WGS) entry which is preliminary data.</text>
</comment>
<dbReference type="Proteomes" id="UP000765509">
    <property type="component" value="Unassembled WGS sequence"/>
</dbReference>
<evidence type="ECO:0000256" key="4">
    <source>
        <dbReference type="ARBA" id="ARBA00022660"/>
    </source>
</evidence>
<evidence type="ECO:0000256" key="3">
    <source>
        <dbReference type="ARBA" id="ARBA00022448"/>
    </source>
</evidence>
<dbReference type="CDD" id="cd20266">
    <property type="entry name" value="Complex1_LYR_NDUFA6_LYRM6"/>
    <property type="match status" value="1"/>
</dbReference>
<reference evidence="9" key="1">
    <citation type="submission" date="2021-03" db="EMBL/GenBank/DDBJ databases">
        <title>Draft genome sequence of rust myrtle Austropuccinia psidii MF-1, a brazilian biotype.</title>
        <authorList>
            <person name="Quecine M.C."/>
            <person name="Pachon D.M.R."/>
            <person name="Bonatelli M.L."/>
            <person name="Correr F.H."/>
            <person name="Franceschini L.M."/>
            <person name="Leite T.F."/>
            <person name="Margarido G.R.A."/>
            <person name="Almeida C.A."/>
            <person name="Ferrarezi J.A."/>
            <person name="Labate C.A."/>
        </authorList>
    </citation>
    <scope>NUCLEOTIDE SEQUENCE</scope>
    <source>
        <strain evidence="9">MF-1</strain>
    </source>
</reference>
<keyword evidence="8" id="KW-0472">Membrane</keyword>
<dbReference type="InterPro" id="IPR016488">
    <property type="entry name" value="NADH_Ub_cplx-1_asu_su-6"/>
</dbReference>
<protein>
    <recommendedName>
        <fullName evidence="11">NADH dehydrogenase [ubiquinone] 1 alpha subcomplex subunit 6</fullName>
    </recommendedName>
</protein>
<evidence type="ECO:0000256" key="1">
    <source>
        <dbReference type="ARBA" id="ARBA00004443"/>
    </source>
</evidence>
<dbReference type="EMBL" id="AVOT02011417">
    <property type="protein sequence ID" value="MBW0492065.1"/>
    <property type="molecule type" value="Genomic_DNA"/>
</dbReference>
<dbReference type="GO" id="GO:0005743">
    <property type="term" value="C:mitochondrial inner membrane"/>
    <property type="evidence" value="ECO:0007669"/>
    <property type="project" value="UniProtKB-SubCell"/>
</dbReference>
<keyword evidence="10" id="KW-1185">Reference proteome</keyword>
<evidence type="ECO:0000256" key="8">
    <source>
        <dbReference type="ARBA" id="ARBA00023136"/>
    </source>
</evidence>
<keyword evidence="7" id="KW-0496">Mitochondrion</keyword>
<keyword evidence="3" id="KW-0813">Transport</keyword>
<evidence type="ECO:0000313" key="10">
    <source>
        <dbReference type="Proteomes" id="UP000765509"/>
    </source>
</evidence>
<evidence type="ECO:0000313" key="9">
    <source>
        <dbReference type="EMBL" id="MBW0492065.1"/>
    </source>
</evidence>
<keyword evidence="6" id="KW-0249">Electron transport</keyword>
<dbReference type="PANTHER" id="PTHR12964:SF0">
    <property type="entry name" value="NADH DEHYDROGENASE [UBIQUINONE] 1 ALPHA SUBCOMPLEX SUBUNIT 6"/>
    <property type="match status" value="1"/>
</dbReference>
<organism evidence="9 10">
    <name type="scientific">Austropuccinia psidii MF-1</name>
    <dbReference type="NCBI Taxonomy" id="1389203"/>
    <lineage>
        <taxon>Eukaryota</taxon>
        <taxon>Fungi</taxon>
        <taxon>Dikarya</taxon>
        <taxon>Basidiomycota</taxon>
        <taxon>Pucciniomycotina</taxon>
        <taxon>Pucciniomycetes</taxon>
        <taxon>Pucciniales</taxon>
        <taxon>Sphaerophragmiaceae</taxon>
        <taxon>Austropuccinia</taxon>
    </lineage>
</organism>
<sequence>MPKPIAVTIPSRLARLTISSPNLASAQGRARSLYRDWYRAAPEICQEPHRLKCQRISDFRNKNQLIKYPIHSFTSLRAKIRQIFNTYSHVRDVQAIDVLVSKSHMEYQEFMNLWKTPSHVMRYFEAEEKPPLPNTFMEKFLAGKDDNAVLPAAYLSVSDGDHLQDQNSFLIDEMVVLPWRCQCVYQGWLLSI</sequence>
<proteinExistence type="inferred from homology"/>
<keyword evidence="5" id="KW-0999">Mitochondrion inner membrane</keyword>
<dbReference type="InterPro" id="IPR045299">
    <property type="entry name" value="Complex1_LYR_NDUFA6_LYRM6"/>
</dbReference>
<dbReference type="OrthoDB" id="14535at2759"/>
<evidence type="ECO:0000256" key="7">
    <source>
        <dbReference type="ARBA" id="ARBA00023128"/>
    </source>
</evidence>
<dbReference type="AlphaFoldDB" id="A0A9Q3CZT5"/>
<evidence type="ECO:0000256" key="2">
    <source>
        <dbReference type="ARBA" id="ARBA00009508"/>
    </source>
</evidence>
<dbReference type="GO" id="GO:0006979">
    <property type="term" value="P:response to oxidative stress"/>
    <property type="evidence" value="ECO:0007669"/>
    <property type="project" value="TreeGrafter"/>
</dbReference>
<evidence type="ECO:0000256" key="5">
    <source>
        <dbReference type="ARBA" id="ARBA00022792"/>
    </source>
</evidence>
<dbReference type="PANTHER" id="PTHR12964">
    <property type="entry name" value="NADH-UBIQUINONE OXIDOREDUCTASE B14 SUBUNIT"/>
    <property type="match status" value="1"/>
</dbReference>
<evidence type="ECO:0008006" key="11">
    <source>
        <dbReference type="Google" id="ProtNLM"/>
    </source>
</evidence>